<name>A0ABT9BRH3_9MICO</name>
<feature type="domain" description="N-acetyltransferase" evidence="3">
    <location>
        <begin position="8"/>
        <end position="152"/>
    </location>
</feature>
<evidence type="ECO:0000313" key="5">
    <source>
        <dbReference type="Proteomes" id="UP001241072"/>
    </source>
</evidence>
<dbReference type="PIRSF" id="PIRSF037663">
    <property type="entry name" value="Acetyltransf_GNAT_prd"/>
    <property type="match status" value="1"/>
</dbReference>
<reference evidence="4 5" key="1">
    <citation type="submission" date="2023-07" db="EMBL/GenBank/DDBJ databases">
        <title>Protaetiibacter sp. nov WY-16 isolated from soil.</title>
        <authorList>
            <person name="Liu B."/>
            <person name="Wan Y."/>
        </authorList>
    </citation>
    <scope>NUCLEOTIDE SEQUENCE [LARGE SCALE GENOMIC DNA]</scope>
    <source>
        <strain evidence="4 5">WY-16</strain>
    </source>
</reference>
<dbReference type="Pfam" id="PF00583">
    <property type="entry name" value="Acetyltransf_1"/>
    <property type="match status" value="1"/>
</dbReference>
<dbReference type="Gene3D" id="3.40.630.30">
    <property type="match status" value="1"/>
</dbReference>
<dbReference type="EMBL" id="JAUQUB010000006">
    <property type="protein sequence ID" value="MDO7883529.1"/>
    <property type="molecule type" value="Genomic_DNA"/>
</dbReference>
<evidence type="ECO:0000313" key="4">
    <source>
        <dbReference type="EMBL" id="MDO7883529.1"/>
    </source>
</evidence>
<keyword evidence="5" id="KW-1185">Reference proteome</keyword>
<dbReference type="Proteomes" id="UP001241072">
    <property type="component" value="Unassembled WGS sequence"/>
</dbReference>
<comment type="caution">
    <text evidence="4">The sequence shown here is derived from an EMBL/GenBank/DDBJ whole genome shotgun (WGS) entry which is preliminary data.</text>
</comment>
<keyword evidence="2" id="KW-0012">Acyltransferase</keyword>
<gene>
    <name evidence="4" type="ORF">Q5716_14950</name>
</gene>
<sequence length="166" mass="18639">MLTLPEGYGVRHTRETDHPVIVDAIGRWWDTPNRAMLGLLMPRLFLQFFTRTSWIVESESGEIGAFLIAFRSQDDPSIAYIHFVGVDPELRRAGIARGLYEQVFETMRGLGCTEIRAITGPFNKRSQAFHAALGFTPHGDRDIDGVLAYPDYDGPGEPRVAFTRAL</sequence>
<proteinExistence type="predicted"/>
<dbReference type="InterPro" id="IPR050832">
    <property type="entry name" value="Bact_Acetyltransf"/>
</dbReference>
<dbReference type="CDD" id="cd04301">
    <property type="entry name" value="NAT_SF"/>
    <property type="match status" value="1"/>
</dbReference>
<keyword evidence="1" id="KW-0808">Transferase</keyword>
<dbReference type="PANTHER" id="PTHR43877">
    <property type="entry name" value="AMINOALKYLPHOSPHONATE N-ACETYLTRANSFERASE-RELATED-RELATED"/>
    <property type="match status" value="1"/>
</dbReference>
<protein>
    <submittedName>
        <fullName evidence="4">GNAT family N-acetyltransferase</fullName>
    </submittedName>
</protein>
<dbReference type="PROSITE" id="PS51186">
    <property type="entry name" value="GNAT"/>
    <property type="match status" value="1"/>
</dbReference>
<dbReference type="InterPro" id="IPR000182">
    <property type="entry name" value="GNAT_dom"/>
</dbReference>
<organism evidence="4 5">
    <name type="scientific">Antiquaquibacter soli</name>
    <dbReference type="NCBI Taxonomy" id="3064523"/>
    <lineage>
        <taxon>Bacteria</taxon>
        <taxon>Bacillati</taxon>
        <taxon>Actinomycetota</taxon>
        <taxon>Actinomycetes</taxon>
        <taxon>Micrococcales</taxon>
        <taxon>Microbacteriaceae</taxon>
        <taxon>Antiquaquibacter</taxon>
    </lineage>
</organism>
<dbReference type="InterPro" id="IPR016181">
    <property type="entry name" value="Acyl_CoA_acyltransferase"/>
</dbReference>
<accession>A0ABT9BRH3</accession>
<evidence type="ECO:0000259" key="3">
    <source>
        <dbReference type="PROSITE" id="PS51186"/>
    </source>
</evidence>
<dbReference type="InterPro" id="IPR017255">
    <property type="entry name" value="AcTrfase_GNAT_prd"/>
</dbReference>
<evidence type="ECO:0000256" key="1">
    <source>
        <dbReference type="ARBA" id="ARBA00022679"/>
    </source>
</evidence>
<dbReference type="SUPFAM" id="SSF55729">
    <property type="entry name" value="Acyl-CoA N-acyltransferases (Nat)"/>
    <property type="match status" value="1"/>
</dbReference>
<evidence type="ECO:0000256" key="2">
    <source>
        <dbReference type="ARBA" id="ARBA00023315"/>
    </source>
</evidence>
<dbReference type="RefSeq" id="WP_305003955.1">
    <property type="nucleotide sequence ID" value="NZ_JAUQUB010000006.1"/>
</dbReference>